<keyword evidence="8" id="KW-0464">Manganese</keyword>
<evidence type="ECO:0000256" key="3">
    <source>
        <dbReference type="ARBA" id="ARBA00013081"/>
    </source>
</evidence>
<keyword evidence="4" id="KW-0479">Metal-binding</keyword>
<dbReference type="SUPFAM" id="SSF81606">
    <property type="entry name" value="PP2C-like"/>
    <property type="match status" value="1"/>
</dbReference>
<dbReference type="EC" id="3.1.3.16" evidence="3"/>
<dbReference type="SMART" id="SM00332">
    <property type="entry name" value="PP2Cc"/>
    <property type="match status" value="1"/>
</dbReference>
<proteinExistence type="inferred from homology"/>
<dbReference type="OMA" id="TGHSRIN"/>
<sequence length="306" mass="33825">MAIEGASTDIYHASHTVPPTGILSVCGRRKEMEDAVCVAHNFLSLPLSPPSDLHFFAVYDGHGGPEVAIHCRDYLHLALAEEMRRSCSTTSVDDKIVWENSMRETFLRIDREVCPRNVDSADHHHHREGVSQSFSDTVGSTAVVAVLSCRHIIVANCGDSRAILCRKGQAIPLSEDHKPDREDELTRIEAAGGRVFCWNGWRVFGVLAMSRAIGDHFLEPYVIADPEVTMTLRSDEDECLILASDGLWDVVSNQDACTIAKRSLAATMDPQIAATALVQKAHENGSTDNISVVVIDLRREQTRRLR</sequence>
<comment type="cofactor">
    <cofactor evidence="2">
        <name>Mg(2+)</name>
        <dbReference type="ChEBI" id="CHEBI:18420"/>
    </cofactor>
</comment>
<reference evidence="11 12" key="1">
    <citation type="submission" date="2021-08" db="EMBL/GenBank/DDBJ databases">
        <title>WGS assembly of Ceratopteris richardii.</title>
        <authorList>
            <person name="Marchant D.B."/>
            <person name="Chen G."/>
            <person name="Jenkins J."/>
            <person name="Shu S."/>
            <person name="Leebens-Mack J."/>
            <person name="Grimwood J."/>
            <person name="Schmutz J."/>
            <person name="Soltis P."/>
            <person name="Soltis D."/>
            <person name="Chen Z.-H."/>
        </authorList>
    </citation>
    <scope>NUCLEOTIDE SEQUENCE [LARGE SCALE GENOMIC DNA]</scope>
    <source>
        <strain evidence="11">Whitten #5841</strain>
        <tissue evidence="11">Leaf</tissue>
    </source>
</reference>
<dbReference type="EMBL" id="CM035432">
    <property type="protein sequence ID" value="KAH7295103.1"/>
    <property type="molecule type" value="Genomic_DNA"/>
</dbReference>
<evidence type="ECO:0000256" key="8">
    <source>
        <dbReference type="ARBA" id="ARBA00023211"/>
    </source>
</evidence>
<evidence type="ECO:0000259" key="10">
    <source>
        <dbReference type="PROSITE" id="PS51746"/>
    </source>
</evidence>
<comment type="similarity">
    <text evidence="9">Belongs to the PP2C family.</text>
</comment>
<evidence type="ECO:0000256" key="9">
    <source>
        <dbReference type="RuleBase" id="RU003465"/>
    </source>
</evidence>
<evidence type="ECO:0000256" key="6">
    <source>
        <dbReference type="ARBA" id="ARBA00022842"/>
    </source>
</evidence>
<keyword evidence="5 9" id="KW-0378">Hydrolase</keyword>
<dbReference type="PANTHER" id="PTHR47992">
    <property type="entry name" value="PROTEIN PHOSPHATASE"/>
    <property type="match status" value="1"/>
</dbReference>
<dbReference type="OrthoDB" id="10264738at2759"/>
<dbReference type="InterPro" id="IPR000222">
    <property type="entry name" value="PP2C_BS"/>
</dbReference>
<keyword evidence="6" id="KW-0460">Magnesium</keyword>
<dbReference type="Gene3D" id="3.60.40.10">
    <property type="entry name" value="PPM-type phosphatase domain"/>
    <property type="match status" value="1"/>
</dbReference>
<dbReference type="Pfam" id="PF00481">
    <property type="entry name" value="PP2C"/>
    <property type="match status" value="1"/>
</dbReference>
<protein>
    <recommendedName>
        <fullName evidence="3">protein-serine/threonine phosphatase</fullName>
        <ecNumber evidence="3">3.1.3.16</ecNumber>
    </recommendedName>
</protein>
<evidence type="ECO:0000313" key="12">
    <source>
        <dbReference type="Proteomes" id="UP000825935"/>
    </source>
</evidence>
<evidence type="ECO:0000313" key="11">
    <source>
        <dbReference type="EMBL" id="KAH7295103.1"/>
    </source>
</evidence>
<feature type="domain" description="PPM-type phosphatase" evidence="10">
    <location>
        <begin position="19"/>
        <end position="297"/>
    </location>
</feature>
<evidence type="ECO:0000256" key="4">
    <source>
        <dbReference type="ARBA" id="ARBA00022723"/>
    </source>
</evidence>
<dbReference type="CDD" id="cd00143">
    <property type="entry name" value="PP2Cc"/>
    <property type="match status" value="1"/>
</dbReference>
<accession>A0A8T2RHT7</accession>
<dbReference type="PROSITE" id="PS01032">
    <property type="entry name" value="PPM_1"/>
    <property type="match status" value="1"/>
</dbReference>
<keyword evidence="7 9" id="KW-0904">Protein phosphatase</keyword>
<dbReference type="PROSITE" id="PS51746">
    <property type="entry name" value="PPM_2"/>
    <property type="match status" value="1"/>
</dbReference>
<organism evidence="11 12">
    <name type="scientific">Ceratopteris richardii</name>
    <name type="common">Triangle waterfern</name>
    <dbReference type="NCBI Taxonomy" id="49495"/>
    <lineage>
        <taxon>Eukaryota</taxon>
        <taxon>Viridiplantae</taxon>
        <taxon>Streptophyta</taxon>
        <taxon>Embryophyta</taxon>
        <taxon>Tracheophyta</taxon>
        <taxon>Polypodiopsida</taxon>
        <taxon>Polypodiidae</taxon>
        <taxon>Polypodiales</taxon>
        <taxon>Pteridineae</taxon>
        <taxon>Pteridaceae</taxon>
        <taxon>Parkerioideae</taxon>
        <taxon>Ceratopteris</taxon>
    </lineage>
</organism>
<evidence type="ECO:0000256" key="1">
    <source>
        <dbReference type="ARBA" id="ARBA00001936"/>
    </source>
</evidence>
<dbReference type="FunFam" id="3.60.40.10:FF:000291">
    <property type="entry name" value="Protein phosphatase 2C 50"/>
    <property type="match status" value="1"/>
</dbReference>
<name>A0A8T2RHT7_CERRI</name>
<gene>
    <name evidence="11" type="ORF">KP509_27G032500</name>
</gene>
<evidence type="ECO:0000256" key="2">
    <source>
        <dbReference type="ARBA" id="ARBA00001946"/>
    </source>
</evidence>
<dbReference type="GO" id="GO:0046872">
    <property type="term" value="F:metal ion binding"/>
    <property type="evidence" value="ECO:0007669"/>
    <property type="project" value="UniProtKB-KW"/>
</dbReference>
<dbReference type="Proteomes" id="UP000825935">
    <property type="component" value="Chromosome 27"/>
</dbReference>
<dbReference type="InterPro" id="IPR001932">
    <property type="entry name" value="PPM-type_phosphatase-like_dom"/>
</dbReference>
<evidence type="ECO:0000256" key="5">
    <source>
        <dbReference type="ARBA" id="ARBA00022801"/>
    </source>
</evidence>
<dbReference type="GO" id="GO:0004722">
    <property type="term" value="F:protein serine/threonine phosphatase activity"/>
    <property type="evidence" value="ECO:0007669"/>
    <property type="project" value="UniProtKB-EC"/>
</dbReference>
<dbReference type="AlphaFoldDB" id="A0A8T2RHT7"/>
<comment type="cofactor">
    <cofactor evidence="1">
        <name>Mn(2+)</name>
        <dbReference type="ChEBI" id="CHEBI:29035"/>
    </cofactor>
</comment>
<keyword evidence="12" id="KW-1185">Reference proteome</keyword>
<evidence type="ECO:0000256" key="7">
    <source>
        <dbReference type="ARBA" id="ARBA00022912"/>
    </source>
</evidence>
<dbReference type="InterPro" id="IPR036457">
    <property type="entry name" value="PPM-type-like_dom_sf"/>
</dbReference>
<dbReference type="InterPro" id="IPR015655">
    <property type="entry name" value="PP2C"/>
</dbReference>
<comment type="caution">
    <text evidence="11">The sequence shown here is derived from an EMBL/GenBank/DDBJ whole genome shotgun (WGS) entry which is preliminary data.</text>
</comment>